<evidence type="ECO:0000313" key="1">
    <source>
        <dbReference type="EMBL" id="KAL3506722.1"/>
    </source>
</evidence>
<keyword evidence="2" id="KW-1185">Reference proteome</keyword>
<dbReference type="PANTHER" id="PTHR36376:SF1">
    <property type="entry name" value="OS09G0514700 PROTEIN"/>
    <property type="match status" value="1"/>
</dbReference>
<protein>
    <submittedName>
        <fullName evidence="1">Uncharacterized protein</fullName>
    </submittedName>
</protein>
<proteinExistence type="predicted"/>
<reference evidence="1 2" key="1">
    <citation type="submission" date="2024-11" db="EMBL/GenBank/DDBJ databases">
        <title>A near-complete genome assembly of Cinchona calisaya.</title>
        <authorList>
            <person name="Lian D.C."/>
            <person name="Zhao X.W."/>
            <person name="Wei L."/>
        </authorList>
    </citation>
    <scope>NUCLEOTIDE SEQUENCE [LARGE SCALE GENOMIC DNA]</scope>
    <source>
        <tissue evidence="1">Nenye</tissue>
    </source>
</reference>
<organism evidence="1 2">
    <name type="scientific">Cinchona calisaya</name>
    <dbReference type="NCBI Taxonomy" id="153742"/>
    <lineage>
        <taxon>Eukaryota</taxon>
        <taxon>Viridiplantae</taxon>
        <taxon>Streptophyta</taxon>
        <taxon>Embryophyta</taxon>
        <taxon>Tracheophyta</taxon>
        <taxon>Spermatophyta</taxon>
        <taxon>Magnoliopsida</taxon>
        <taxon>eudicotyledons</taxon>
        <taxon>Gunneridae</taxon>
        <taxon>Pentapetalae</taxon>
        <taxon>asterids</taxon>
        <taxon>lamiids</taxon>
        <taxon>Gentianales</taxon>
        <taxon>Rubiaceae</taxon>
        <taxon>Cinchonoideae</taxon>
        <taxon>Cinchoneae</taxon>
        <taxon>Cinchona</taxon>
    </lineage>
</organism>
<dbReference type="AlphaFoldDB" id="A0ABD2YK76"/>
<name>A0ABD2YK76_9GENT</name>
<gene>
    <name evidence="1" type="ORF">ACH5RR_032104</name>
</gene>
<accession>A0ABD2YK76</accession>
<dbReference type="PANTHER" id="PTHR36376">
    <property type="entry name" value="OS09G0514700 PROTEIN"/>
    <property type="match status" value="1"/>
</dbReference>
<dbReference type="EMBL" id="JBJUIK010000013">
    <property type="protein sequence ID" value="KAL3506722.1"/>
    <property type="molecule type" value="Genomic_DNA"/>
</dbReference>
<sequence>MPQIQEGIRGDLLENASDSSMKSTSVPFFEFSVTSEEGINLFVDISSSSLDWSKRLKNEVCLCQAFQENKFQSFRQELEYLQKNCKQVNSSFIYNRNSRSRMETDRANTDLSPDSFNRENDHLVVKSTDADNGSLQISEIKQCKVLHEVLEHVEQEEKVSTFCGRDSGVKGLVISNTTSSNHEKIEPLVGKVFCASQANPTSCFTEILAANEPKPTWDCQNTELWSKTCLNVDIKNESCEVKVGVPFSVTSAINTRDMQSSEVAGLCKDVEFSPFISDALPNLFNTLETIKMEDEVSNSIEIDQNGHFKSSSVQEQARDCGVNIAEASCISGKKVDMSNGGHKRKRHCNHSDKGYGLHSGRTLRSAKHHNRQGLLRRSKRLFSM</sequence>
<comment type="caution">
    <text evidence="1">The sequence shown here is derived from an EMBL/GenBank/DDBJ whole genome shotgun (WGS) entry which is preliminary data.</text>
</comment>
<dbReference type="Proteomes" id="UP001630127">
    <property type="component" value="Unassembled WGS sequence"/>
</dbReference>
<evidence type="ECO:0000313" key="2">
    <source>
        <dbReference type="Proteomes" id="UP001630127"/>
    </source>
</evidence>